<accession>A0A8J8NL79</accession>
<dbReference type="InterPro" id="IPR011057">
    <property type="entry name" value="Mss4-like_sf"/>
</dbReference>
<dbReference type="AlphaFoldDB" id="A0A8J8NL79"/>
<proteinExistence type="inferred from homology"/>
<dbReference type="PANTHER" id="PTHR11991:SF0">
    <property type="entry name" value="TRANSLATIONALLY-CONTROLLED TUMOR PROTEIN"/>
    <property type="match status" value="1"/>
</dbReference>
<dbReference type="Gene3D" id="2.170.150.10">
    <property type="entry name" value="Metal Binding Protein, Guanine Nucleotide Exchange Factor, Chain A"/>
    <property type="match status" value="1"/>
</dbReference>
<name>A0A8J8NL79_HALGN</name>
<dbReference type="Pfam" id="PF00838">
    <property type="entry name" value="TCTP"/>
    <property type="match status" value="1"/>
</dbReference>
<comment type="similarity">
    <text evidence="1">Belongs to the TCTP family.</text>
</comment>
<comment type="caution">
    <text evidence="3">The sequence shown here is derived from an EMBL/GenBank/DDBJ whole genome shotgun (WGS) entry which is preliminary data.</text>
</comment>
<dbReference type="GO" id="GO:0005509">
    <property type="term" value="F:calcium ion binding"/>
    <property type="evidence" value="ECO:0007669"/>
    <property type="project" value="TreeGrafter"/>
</dbReference>
<dbReference type="PANTHER" id="PTHR11991">
    <property type="entry name" value="TRANSLATIONALLY CONTROLLED TUMOR PROTEIN-RELATED"/>
    <property type="match status" value="1"/>
</dbReference>
<reference evidence="3" key="1">
    <citation type="submission" date="2019-06" db="EMBL/GenBank/DDBJ databases">
        <authorList>
            <person name="Zheng W."/>
        </authorList>
    </citation>
    <scope>NUCLEOTIDE SEQUENCE</scope>
    <source>
        <strain evidence="3">QDHG01</strain>
    </source>
</reference>
<feature type="domain" description="TCTP" evidence="2">
    <location>
        <begin position="1"/>
        <end position="171"/>
    </location>
</feature>
<organism evidence="3 4">
    <name type="scientific">Halteria grandinella</name>
    <dbReference type="NCBI Taxonomy" id="5974"/>
    <lineage>
        <taxon>Eukaryota</taxon>
        <taxon>Sar</taxon>
        <taxon>Alveolata</taxon>
        <taxon>Ciliophora</taxon>
        <taxon>Intramacronucleata</taxon>
        <taxon>Spirotrichea</taxon>
        <taxon>Stichotrichia</taxon>
        <taxon>Sporadotrichida</taxon>
        <taxon>Halteriidae</taxon>
        <taxon>Halteria</taxon>
    </lineage>
</organism>
<dbReference type="InterPro" id="IPR018105">
    <property type="entry name" value="Translational_control_tumour_p"/>
</dbReference>
<dbReference type="PRINTS" id="PR01653">
    <property type="entry name" value="TCTPROTEIN"/>
</dbReference>
<dbReference type="InterPro" id="IPR034737">
    <property type="entry name" value="TCTP"/>
</dbReference>
<dbReference type="EMBL" id="RRYP01012139">
    <property type="protein sequence ID" value="TNV77311.1"/>
    <property type="molecule type" value="Genomic_DNA"/>
</dbReference>
<dbReference type="GO" id="GO:0005737">
    <property type="term" value="C:cytoplasm"/>
    <property type="evidence" value="ECO:0007669"/>
    <property type="project" value="TreeGrafter"/>
</dbReference>
<gene>
    <name evidence="3" type="ORF">FGO68_gene11078</name>
</gene>
<keyword evidence="4" id="KW-1185">Reference proteome</keyword>
<dbReference type="InterPro" id="IPR011323">
    <property type="entry name" value="Mss4/transl-control_tumour"/>
</dbReference>
<evidence type="ECO:0000256" key="1">
    <source>
        <dbReference type="PROSITE-ProRule" id="PRU01133"/>
    </source>
</evidence>
<sequence length="171" mass="19276">MRVWKDIISGDEMVSDSFAYTEVYDGAGLEVKARFVTKKENEDFGLKANTEEGEDESAVDDRTVTVIDVVDSLRLAEISLDKKGFMAYVKGYLKAIKEKLEAAGKADRVAAFQKGATELVKFLISRWDEVQIWTGESGNWEGGFGYSLMKEETDDGPTFFYFLDGLKQEKY</sequence>
<dbReference type="SUPFAM" id="SSF51316">
    <property type="entry name" value="Mss4-like"/>
    <property type="match status" value="1"/>
</dbReference>
<evidence type="ECO:0000259" key="2">
    <source>
        <dbReference type="PROSITE" id="PS51797"/>
    </source>
</evidence>
<dbReference type="Proteomes" id="UP000785679">
    <property type="component" value="Unassembled WGS sequence"/>
</dbReference>
<dbReference type="PROSITE" id="PS51797">
    <property type="entry name" value="TCTP_3"/>
    <property type="match status" value="1"/>
</dbReference>
<evidence type="ECO:0000313" key="4">
    <source>
        <dbReference type="Proteomes" id="UP000785679"/>
    </source>
</evidence>
<evidence type="ECO:0000313" key="3">
    <source>
        <dbReference type="EMBL" id="TNV77311.1"/>
    </source>
</evidence>
<dbReference type="OrthoDB" id="10248936at2759"/>
<protein>
    <recommendedName>
        <fullName evidence="2">TCTP domain-containing protein</fullName>
    </recommendedName>
</protein>